<protein>
    <submittedName>
        <fullName evidence="4">Sulfurtransferase</fullName>
    </submittedName>
</protein>
<evidence type="ECO:0000313" key="5">
    <source>
        <dbReference type="Proteomes" id="UP001203665"/>
    </source>
</evidence>
<dbReference type="Proteomes" id="UP001203665">
    <property type="component" value="Unassembled WGS sequence"/>
</dbReference>
<dbReference type="SUPFAM" id="SSF52821">
    <property type="entry name" value="Rhodanese/Cell cycle control phosphatase"/>
    <property type="match status" value="2"/>
</dbReference>
<dbReference type="RefSeq" id="WP_251610622.1">
    <property type="nucleotide sequence ID" value="NZ_JAMQJY010000003.1"/>
</dbReference>
<keyword evidence="2" id="KW-0677">Repeat</keyword>
<evidence type="ECO:0000256" key="1">
    <source>
        <dbReference type="ARBA" id="ARBA00022679"/>
    </source>
</evidence>
<organism evidence="4 5">
    <name type="scientific">Alkalicoccobacillus plakortidis</name>
    <dbReference type="NCBI Taxonomy" id="444060"/>
    <lineage>
        <taxon>Bacteria</taxon>
        <taxon>Bacillati</taxon>
        <taxon>Bacillota</taxon>
        <taxon>Bacilli</taxon>
        <taxon>Bacillales</taxon>
        <taxon>Bacillaceae</taxon>
        <taxon>Alkalicoccobacillus</taxon>
    </lineage>
</organism>
<dbReference type="PROSITE" id="PS50206">
    <property type="entry name" value="RHODANESE_3"/>
    <property type="match status" value="2"/>
</dbReference>
<dbReference type="CDD" id="cd01448">
    <property type="entry name" value="TST_Repeat_1"/>
    <property type="match status" value="1"/>
</dbReference>
<evidence type="ECO:0000256" key="2">
    <source>
        <dbReference type="ARBA" id="ARBA00022737"/>
    </source>
</evidence>
<dbReference type="PROSITE" id="PS00380">
    <property type="entry name" value="RHODANESE_1"/>
    <property type="match status" value="1"/>
</dbReference>
<dbReference type="Pfam" id="PF00581">
    <property type="entry name" value="Rhodanese"/>
    <property type="match status" value="2"/>
</dbReference>
<evidence type="ECO:0000259" key="3">
    <source>
        <dbReference type="PROSITE" id="PS50206"/>
    </source>
</evidence>
<dbReference type="InterPro" id="IPR045078">
    <property type="entry name" value="TST/MPST-like"/>
</dbReference>
<comment type="caution">
    <text evidence="4">The sequence shown here is derived from an EMBL/GenBank/DDBJ whole genome shotgun (WGS) entry which is preliminary data.</text>
</comment>
<feature type="domain" description="Rhodanese" evidence="3">
    <location>
        <begin position="166"/>
        <end position="276"/>
    </location>
</feature>
<dbReference type="InterPro" id="IPR036873">
    <property type="entry name" value="Rhodanese-like_dom_sf"/>
</dbReference>
<reference evidence="4" key="1">
    <citation type="submission" date="2022-06" db="EMBL/GenBank/DDBJ databases">
        <title>Alkalicoccobacillus porphyridii sp. nov., isolated from a marine red alga, Porphyridium purpureum and reclassification of Shouchella plakortidis and Shouchella gibsonii as Alkalicoccobacillus plakortidis comb. nov. and Alkalicoccobacillus gibsonii comb. nov.</title>
        <authorList>
            <person name="Kim K.H."/>
            <person name="Lee J.K."/>
            <person name="Han D.M."/>
            <person name="Baek J.H."/>
            <person name="Jeon C.O."/>
        </authorList>
    </citation>
    <scope>NUCLEOTIDE SEQUENCE</scope>
    <source>
        <strain evidence="4">DSM 19153</strain>
    </source>
</reference>
<dbReference type="PANTHER" id="PTHR11364:SF27">
    <property type="entry name" value="SULFURTRANSFERASE"/>
    <property type="match status" value="1"/>
</dbReference>
<dbReference type="SMART" id="SM00450">
    <property type="entry name" value="RHOD"/>
    <property type="match status" value="2"/>
</dbReference>
<sequence length="281" mass="31229">MKKLIKPSELQHLLETDSNSVVVIDVRYVLTDSDKGKELYDAAHIPGALYLHLGKDLSSKGGEHGGRHPIPEVEAVSKKFGEIGIDQETTVVAYDSKNGSFASRLWWQLYYLGHDKTFILEGGLDAWLKAGYPTSTQLPHTHGKTFVPNVREEERLTRNDVLERLGNTDSIIIDARAPERYVGGSDSLDAKAGHIPGALNYFWEDLLDESGNWKRGEELTEHFHAIPKDKEVIVYCGSGVTACPNVLALKEAGFENVKLYSGSWSDWISYEDSPIETGAQK</sequence>
<dbReference type="Gene3D" id="3.40.250.10">
    <property type="entry name" value="Rhodanese-like domain"/>
    <property type="match status" value="2"/>
</dbReference>
<name>A0ABT0XMT9_9BACI</name>
<gene>
    <name evidence="4" type="ORF">NDM98_18010</name>
</gene>
<evidence type="ECO:0000313" key="4">
    <source>
        <dbReference type="EMBL" id="MCM2677137.1"/>
    </source>
</evidence>
<dbReference type="EMBL" id="JAMQJY010000003">
    <property type="protein sequence ID" value="MCM2677137.1"/>
    <property type="molecule type" value="Genomic_DNA"/>
</dbReference>
<dbReference type="PANTHER" id="PTHR11364">
    <property type="entry name" value="THIOSULFATE SULFERTANSFERASE"/>
    <property type="match status" value="1"/>
</dbReference>
<proteinExistence type="predicted"/>
<dbReference type="InterPro" id="IPR001307">
    <property type="entry name" value="Thiosulphate_STrfase_CS"/>
</dbReference>
<dbReference type="CDD" id="cd01449">
    <property type="entry name" value="TST_Repeat_2"/>
    <property type="match status" value="1"/>
</dbReference>
<accession>A0ABT0XMT9</accession>
<keyword evidence="1" id="KW-0808">Transferase</keyword>
<dbReference type="InterPro" id="IPR001763">
    <property type="entry name" value="Rhodanese-like_dom"/>
</dbReference>
<feature type="domain" description="Rhodanese" evidence="3">
    <location>
        <begin position="17"/>
        <end position="136"/>
    </location>
</feature>
<keyword evidence="5" id="KW-1185">Reference proteome</keyword>